<dbReference type="GO" id="GO:2000304">
    <property type="term" value="P:positive regulation of ceramide biosynthetic process"/>
    <property type="evidence" value="ECO:0007669"/>
    <property type="project" value="TreeGrafter"/>
</dbReference>
<dbReference type="InterPro" id="IPR016035">
    <property type="entry name" value="Acyl_Trfase/lysoPLipase"/>
</dbReference>
<feature type="short sequence motif" description="DGA/G" evidence="5">
    <location>
        <begin position="236"/>
        <end position="238"/>
    </location>
</feature>
<dbReference type="PANTHER" id="PTHR24139:SF34">
    <property type="entry name" value="85_88 KDA CALCIUM-INDEPENDENT PHOSPHOLIPASE A2"/>
    <property type="match status" value="1"/>
</dbReference>
<feature type="compositionally biased region" description="Low complexity" evidence="6">
    <location>
        <begin position="489"/>
        <end position="503"/>
    </location>
</feature>
<sequence length="503" mass="55696">MRCAVKLAACSDGCVEEGNFNGVPLYEKPLLRSRWIMDEQLHRRQISESMTWQLGRRSHLQRTGRVLCLDGGGIKGLVMTQMLFVVEEALGRPIQDCFDWISGTSTGGFLALMLCMGKSVQDVQSLYYNLKEKVFVGGRPYEAGPLEEILINEFGEDTVMSSIRSPRVMVTSTLADRLPPDLHLFRNYESPMSVLGMQEDSVFMHTQPPDKQKIWLAARCSGAAPTYFSASEKFLDGGLVGNNPMLDTLTEIEEWNMAVRAKGREAEVFTPTVVVSLGCGKPPVMLVETVDLTIPSLLDVRRGLQAMYNLFNVLVEQACSSEGRVTDRARAWCSSLHVPFFRFNPQLSQDVALDEHDDECLMRMMWETRAYMKSQAKVLAQLKPLLVEPGPLSTPTRVRRSSHILQTSLADAPDTPHKLLSGGNSPEEEVSFHSTLVDCNMERSERMLPEASPSHPATLEPPTTPDYVSSSEAPCSSPEEACEGSVKTPSSESPPEAASNNLD</sequence>
<evidence type="ECO:0000256" key="2">
    <source>
        <dbReference type="ARBA" id="ARBA00022801"/>
    </source>
</evidence>
<name>A0A8J5D0K4_CHIOP</name>
<dbReference type="GO" id="GO:0005739">
    <property type="term" value="C:mitochondrion"/>
    <property type="evidence" value="ECO:0007669"/>
    <property type="project" value="TreeGrafter"/>
</dbReference>
<dbReference type="GO" id="GO:0052816">
    <property type="term" value="F:long-chain fatty acyl-CoA hydrolase activity"/>
    <property type="evidence" value="ECO:0007669"/>
    <property type="project" value="TreeGrafter"/>
</dbReference>
<evidence type="ECO:0000256" key="6">
    <source>
        <dbReference type="SAM" id="MobiDB-lite"/>
    </source>
</evidence>
<keyword evidence="9" id="KW-1185">Reference proteome</keyword>
<keyword evidence="3" id="KW-0040">ANK repeat</keyword>
<dbReference type="SUPFAM" id="SSF52151">
    <property type="entry name" value="FabD/lysophospholipase-like"/>
    <property type="match status" value="1"/>
</dbReference>
<organism evidence="8 9">
    <name type="scientific">Chionoecetes opilio</name>
    <name type="common">Atlantic snow crab</name>
    <name type="synonym">Cancer opilio</name>
    <dbReference type="NCBI Taxonomy" id="41210"/>
    <lineage>
        <taxon>Eukaryota</taxon>
        <taxon>Metazoa</taxon>
        <taxon>Ecdysozoa</taxon>
        <taxon>Arthropoda</taxon>
        <taxon>Crustacea</taxon>
        <taxon>Multicrustacea</taxon>
        <taxon>Malacostraca</taxon>
        <taxon>Eumalacostraca</taxon>
        <taxon>Eucarida</taxon>
        <taxon>Decapoda</taxon>
        <taxon>Pleocyemata</taxon>
        <taxon>Brachyura</taxon>
        <taxon>Eubrachyura</taxon>
        <taxon>Majoidea</taxon>
        <taxon>Majidae</taxon>
        <taxon>Chionoecetes</taxon>
    </lineage>
</organism>
<dbReference type="Gene3D" id="3.40.1090.10">
    <property type="entry name" value="Cytosolic phospholipase A2 catalytic domain"/>
    <property type="match status" value="1"/>
</dbReference>
<evidence type="ECO:0000256" key="3">
    <source>
        <dbReference type="ARBA" id="ARBA00023043"/>
    </source>
</evidence>
<dbReference type="Proteomes" id="UP000770661">
    <property type="component" value="Unassembled WGS sequence"/>
</dbReference>
<evidence type="ECO:0000256" key="1">
    <source>
        <dbReference type="ARBA" id="ARBA00022737"/>
    </source>
</evidence>
<dbReference type="Pfam" id="PF01734">
    <property type="entry name" value="Patatin"/>
    <property type="match status" value="1"/>
</dbReference>
<evidence type="ECO:0000259" key="7">
    <source>
        <dbReference type="PROSITE" id="PS51635"/>
    </source>
</evidence>
<evidence type="ECO:0000256" key="4">
    <source>
        <dbReference type="ARBA" id="ARBA00023098"/>
    </source>
</evidence>
<accession>A0A8J5D0K4</accession>
<gene>
    <name evidence="8" type="primary">Pla2g6_1</name>
    <name evidence="8" type="ORF">GWK47_041312</name>
</gene>
<dbReference type="PANTHER" id="PTHR24139">
    <property type="entry name" value="CALCIUM-INDEPENDENT PHOSPHOLIPASE A2"/>
    <property type="match status" value="1"/>
</dbReference>
<dbReference type="AlphaFoldDB" id="A0A8J5D0K4"/>
<dbReference type="PROSITE" id="PS51635">
    <property type="entry name" value="PNPLA"/>
    <property type="match status" value="1"/>
</dbReference>
<dbReference type="InterPro" id="IPR047148">
    <property type="entry name" value="PLPL9"/>
</dbReference>
<dbReference type="InterPro" id="IPR002641">
    <property type="entry name" value="PNPLA_dom"/>
</dbReference>
<dbReference type="EMBL" id="JACEEZ010007358">
    <property type="protein sequence ID" value="KAG0724110.1"/>
    <property type="molecule type" value="Genomic_DNA"/>
</dbReference>
<dbReference type="OrthoDB" id="6374672at2759"/>
<keyword evidence="4 5" id="KW-0443">Lipid metabolism</keyword>
<dbReference type="GO" id="GO:0016042">
    <property type="term" value="P:lipid catabolic process"/>
    <property type="evidence" value="ECO:0007669"/>
    <property type="project" value="UniProtKB-UniRule"/>
</dbReference>
<keyword evidence="2 5" id="KW-0378">Hydrolase</keyword>
<dbReference type="GO" id="GO:0047499">
    <property type="term" value="F:calcium-independent phospholipase A2 activity"/>
    <property type="evidence" value="ECO:0007669"/>
    <property type="project" value="InterPro"/>
</dbReference>
<feature type="region of interest" description="Disordered" evidence="6">
    <location>
        <begin position="446"/>
        <end position="503"/>
    </location>
</feature>
<feature type="region of interest" description="Disordered" evidence="6">
    <location>
        <begin position="407"/>
        <end position="432"/>
    </location>
</feature>
<feature type="short sequence motif" description="GXGXXG" evidence="5">
    <location>
        <begin position="71"/>
        <end position="76"/>
    </location>
</feature>
<evidence type="ECO:0000313" key="8">
    <source>
        <dbReference type="EMBL" id="KAG0724110.1"/>
    </source>
</evidence>
<proteinExistence type="predicted"/>
<comment type="caution">
    <text evidence="8">The sequence shown here is derived from an EMBL/GenBank/DDBJ whole genome shotgun (WGS) entry which is preliminary data.</text>
</comment>
<reference evidence="8" key="1">
    <citation type="submission" date="2020-07" db="EMBL/GenBank/DDBJ databases">
        <title>The High-quality genome of the commercially important snow crab, Chionoecetes opilio.</title>
        <authorList>
            <person name="Jeong J.-H."/>
            <person name="Ryu S."/>
        </authorList>
    </citation>
    <scope>NUCLEOTIDE SEQUENCE</scope>
    <source>
        <strain evidence="8">MADBK_172401_WGS</strain>
        <tissue evidence="8">Digestive gland</tissue>
    </source>
</reference>
<keyword evidence="5" id="KW-0442">Lipid degradation</keyword>
<feature type="active site" description="Proton acceptor" evidence="5">
    <location>
        <position position="236"/>
    </location>
</feature>
<protein>
    <submittedName>
        <fullName evidence="8">85/ calcium-independent phospholipase A2</fullName>
    </submittedName>
</protein>
<feature type="short sequence motif" description="GXSXG" evidence="5">
    <location>
        <begin position="103"/>
        <end position="107"/>
    </location>
</feature>
<evidence type="ECO:0000313" key="9">
    <source>
        <dbReference type="Proteomes" id="UP000770661"/>
    </source>
</evidence>
<keyword evidence="1" id="KW-0677">Repeat</keyword>
<feature type="active site" description="Nucleophile" evidence="5">
    <location>
        <position position="105"/>
    </location>
</feature>
<feature type="domain" description="PNPLA" evidence="7">
    <location>
        <begin position="67"/>
        <end position="249"/>
    </location>
</feature>
<feature type="compositionally biased region" description="Low complexity" evidence="6">
    <location>
        <begin position="469"/>
        <end position="479"/>
    </location>
</feature>
<evidence type="ECO:0000256" key="5">
    <source>
        <dbReference type="PROSITE-ProRule" id="PRU01161"/>
    </source>
</evidence>